<dbReference type="RefSeq" id="WP_018980276.1">
    <property type="nucleotide sequence ID" value="NZ_BAQD01000005.1"/>
</dbReference>
<dbReference type="EMBL" id="BAQD01000005">
    <property type="protein sequence ID" value="GBQ05532.1"/>
    <property type="molecule type" value="Genomic_DNA"/>
</dbReference>
<protein>
    <submittedName>
        <fullName evidence="3">Uncharacterized protein</fullName>
    </submittedName>
</protein>
<feature type="signal peptide" evidence="2">
    <location>
        <begin position="1"/>
        <end position="23"/>
    </location>
</feature>
<evidence type="ECO:0000256" key="1">
    <source>
        <dbReference type="SAM" id="MobiDB-lite"/>
    </source>
</evidence>
<reference evidence="3" key="1">
    <citation type="submission" date="2013-04" db="EMBL/GenBank/DDBJ databases">
        <title>The genome sequencing project of 58 acetic acid bacteria.</title>
        <authorList>
            <person name="Okamoto-Kainuma A."/>
            <person name="Ishikawa M."/>
            <person name="Umino S."/>
            <person name="Koizumi Y."/>
            <person name="Shiwa Y."/>
            <person name="Yoshikawa H."/>
            <person name="Matsutani M."/>
            <person name="Matsushita K."/>
        </authorList>
    </citation>
    <scope>NUCLEOTIDE SEQUENCE</scope>
    <source>
        <strain evidence="3">DSM 15669</strain>
    </source>
</reference>
<evidence type="ECO:0000256" key="2">
    <source>
        <dbReference type="SAM" id="SignalP"/>
    </source>
</evidence>
<evidence type="ECO:0000313" key="3">
    <source>
        <dbReference type="EMBL" id="GBQ05532.1"/>
    </source>
</evidence>
<feature type="compositionally biased region" description="Basic and acidic residues" evidence="1">
    <location>
        <begin position="42"/>
        <end position="62"/>
    </location>
</feature>
<evidence type="ECO:0000313" key="4">
    <source>
        <dbReference type="Proteomes" id="UP001062901"/>
    </source>
</evidence>
<gene>
    <name evidence="3" type="ORF">AA15669_0505</name>
</gene>
<dbReference type="Proteomes" id="UP001062901">
    <property type="component" value="Unassembled WGS sequence"/>
</dbReference>
<keyword evidence="4" id="KW-1185">Reference proteome</keyword>
<feature type="chain" id="PRO_5045244444" evidence="2">
    <location>
        <begin position="24"/>
        <end position="91"/>
    </location>
</feature>
<sequence>MMFRRFAFAALALSTVAGQAALAQGSAQPCRDAKGKFTKCEQKSKPAPCRDGKGKFTKCDKKGAKKANMKSDMPMKRGMPDAGMPADNGAH</sequence>
<name>A0ABQ0NX30_9PROT</name>
<keyword evidence="2" id="KW-0732">Signal</keyword>
<feature type="region of interest" description="Disordered" evidence="1">
    <location>
        <begin position="42"/>
        <end position="91"/>
    </location>
</feature>
<organism evidence="3 4">
    <name type="scientific">Saccharibacter floricola DSM 15669</name>
    <dbReference type="NCBI Taxonomy" id="1123227"/>
    <lineage>
        <taxon>Bacteria</taxon>
        <taxon>Pseudomonadati</taxon>
        <taxon>Pseudomonadota</taxon>
        <taxon>Alphaproteobacteria</taxon>
        <taxon>Acetobacterales</taxon>
        <taxon>Acetobacteraceae</taxon>
        <taxon>Saccharibacter</taxon>
    </lineage>
</organism>
<comment type="caution">
    <text evidence="3">The sequence shown here is derived from an EMBL/GenBank/DDBJ whole genome shotgun (WGS) entry which is preliminary data.</text>
</comment>
<accession>A0ABQ0NX30</accession>
<proteinExistence type="predicted"/>